<reference evidence="1 2" key="1">
    <citation type="submission" date="2017-05" db="EMBL/GenBank/DDBJ databases">
        <title>Virgibacillus sp. AK90 isolated from a saltern of Kakinada, India.</title>
        <authorList>
            <person name="Gupta V."/>
            <person name="Sidhu C."/>
            <person name="Korpole S."/>
            <person name="Pinnaka A.K."/>
        </authorList>
    </citation>
    <scope>NUCLEOTIDE SEQUENCE [LARGE SCALE GENOMIC DNA]</scope>
    <source>
        <strain evidence="1 2">AK90</strain>
    </source>
</reference>
<sequence>MYNKSIHFLLPIKKEAVSLIIRKQQNSFIFIEQDQHARISESMIKHWNKAYLPQSPYHDSAIYAIQQHDVGWRPFDEEPFWNDQSQAPYNFTDFPTPAKTVLYTAGIEKVASADLYAGLLCSLHYTRFLEKDTSYYSKQFVDQERRRQQRIISSLKQFDEETLAIHLDLLQLCDNLSLFICLNKPGENTHPFFKNGIPLSAKLKGFTNQLLETTWQDKQTIQLSQLPFSSATTFTYPYKQVTKTAIYEQGLISTYTQAPIKEIAVTFVQG</sequence>
<organism evidence="1 2">
    <name type="scientific">Virgibacillus dokdonensis</name>
    <dbReference type="NCBI Taxonomy" id="302167"/>
    <lineage>
        <taxon>Bacteria</taxon>
        <taxon>Bacillati</taxon>
        <taxon>Bacillota</taxon>
        <taxon>Bacilli</taxon>
        <taxon>Bacillales</taxon>
        <taxon>Bacillaceae</taxon>
        <taxon>Virgibacillus</taxon>
    </lineage>
</organism>
<protein>
    <submittedName>
        <fullName evidence="1">Uncharacterized protein</fullName>
    </submittedName>
</protein>
<comment type="caution">
    <text evidence="1">The sequence shown here is derived from an EMBL/GenBank/DDBJ whole genome shotgun (WGS) entry which is preliminary data.</text>
</comment>
<evidence type="ECO:0000313" key="1">
    <source>
        <dbReference type="EMBL" id="RFA35795.1"/>
    </source>
</evidence>
<accession>A0A3E0WUY3</accession>
<dbReference type="Proteomes" id="UP000256488">
    <property type="component" value="Unassembled WGS sequence"/>
</dbReference>
<name>A0A3E0WUY3_9BACI</name>
<proteinExistence type="predicted"/>
<dbReference type="AlphaFoldDB" id="A0A3E0WUY3"/>
<evidence type="ECO:0000313" key="2">
    <source>
        <dbReference type="Proteomes" id="UP000256488"/>
    </source>
</evidence>
<gene>
    <name evidence="1" type="ORF">CAI16_06995</name>
</gene>
<dbReference type="InterPro" id="IPR024992">
    <property type="entry name" value="DUF3891"/>
</dbReference>
<dbReference type="Pfam" id="PF13030">
    <property type="entry name" value="DUF3891"/>
    <property type="match status" value="1"/>
</dbReference>
<dbReference type="EMBL" id="NFZX01000010">
    <property type="protein sequence ID" value="RFA35795.1"/>
    <property type="molecule type" value="Genomic_DNA"/>
</dbReference>